<evidence type="ECO:0000256" key="4">
    <source>
        <dbReference type="ARBA" id="ARBA00022643"/>
    </source>
</evidence>
<dbReference type="Pfam" id="PF03060">
    <property type="entry name" value="NMO"/>
    <property type="match status" value="2"/>
</dbReference>
<dbReference type="Gene3D" id="3.20.20.70">
    <property type="entry name" value="Aldolase class I"/>
    <property type="match status" value="1"/>
</dbReference>
<keyword evidence="4" id="KW-0288">FMN</keyword>
<protein>
    <recommendedName>
        <fullName evidence="2">Probable nitronate monooxygenase</fullName>
    </recommendedName>
</protein>
<keyword evidence="5" id="KW-0560">Oxidoreductase</keyword>
<dbReference type="SUPFAM" id="SSF51412">
    <property type="entry name" value="Inosine monophosphate dehydrogenase (IMPDH)"/>
    <property type="match status" value="1"/>
</dbReference>
<dbReference type="InterPro" id="IPR013785">
    <property type="entry name" value="Aldolase_TIM"/>
</dbReference>
<dbReference type="InterPro" id="IPR004136">
    <property type="entry name" value="NMO"/>
</dbReference>
<keyword evidence="6" id="KW-0503">Monooxygenase</keyword>
<dbReference type="CDD" id="cd04730">
    <property type="entry name" value="NPD_like"/>
    <property type="match status" value="1"/>
</dbReference>
<dbReference type="AlphaFoldDB" id="A0A3R9QFS0"/>
<comment type="function">
    <text evidence="1">Nitronate monooxygenase that uses molecular oxygen to catalyze the oxidative denitrification of alkyl nitronates. Acts on propionate 3-nitronate (P3N), the presumed physiological substrate. Probably functions in the detoxification of P3N, a metabolic poison produced by plants and fungi as a defense mechanism.</text>
</comment>
<keyword evidence="3" id="KW-0285">Flavoprotein</keyword>
<reference evidence="6 7" key="1">
    <citation type="submission" date="2018-10" db="EMBL/GenBank/DDBJ databases">
        <title>Draft genome sequence of Bacillus salarius IM0101, isolated from a hypersaline soil in Inner Mongolia, China.</title>
        <authorList>
            <person name="Yamprayoonswat W."/>
            <person name="Boonvisut S."/>
            <person name="Jumpathong W."/>
            <person name="Sittihan S."/>
            <person name="Ruangsuj P."/>
            <person name="Wanthongcharoen S."/>
            <person name="Thongpramul N."/>
            <person name="Pimmason S."/>
            <person name="Yu B."/>
            <person name="Yasawong M."/>
        </authorList>
    </citation>
    <scope>NUCLEOTIDE SEQUENCE [LARGE SCALE GENOMIC DNA]</scope>
    <source>
        <strain evidence="6 7">IM0101</strain>
    </source>
</reference>
<organism evidence="6 7">
    <name type="scientific">Salibacterium salarium</name>
    <dbReference type="NCBI Taxonomy" id="284579"/>
    <lineage>
        <taxon>Bacteria</taxon>
        <taxon>Bacillati</taxon>
        <taxon>Bacillota</taxon>
        <taxon>Bacilli</taxon>
        <taxon>Bacillales</taxon>
        <taxon>Bacillaceae</taxon>
    </lineage>
</organism>
<gene>
    <name evidence="6" type="ORF">D7Z54_31110</name>
</gene>
<dbReference type="OrthoDB" id="9778912at2"/>
<evidence type="ECO:0000256" key="1">
    <source>
        <dbReference type="ARBA" id="ARBA00003535"/>
    </source>
</evidence>
<comment type="caution">
    <text evidence="6">The sequence shown here is derived from an EMBL/GenBank/DDBJ whole genome shotgun (WGS) entry which is preliminary data.</text>
</comment>
<sequence length="316" mass="33560">MNDLVKKLKITCPIIQGGMGNVSHVPLAAAVSDAGGLGTIGAGTLSQEKIKEMIQSLQSETSHPFAVNIPLTVHPESEQVLEIVKAAKVPAVTLSAGNPVEYIPDLKNNGIKVLCVVSNKRQAEKAEQGGADILVAEGYEAAGINAEEEQTTFTLIPQIAAAANIPIVAAGGVGNGSGLLAALSLGAQGVQLGTRLIATKEAQVHSSYKQAICEADSNATTIVGRPFQQIRRLLRTPYAAYLLEQQESNNWSKEEFLNKTDEDHHLIGAIEGKLTEGHVNAGQVSALIDDIPAVSDLFNRMMEEAKTRHHFLSSYL</sequence>
<accession>A0A3R9QFS0</accession>
<proteinExistence type="predicted"/>
<evidence type="ECO:0000313" key="6">
    <source>
        <dbReference type="EMBL" id="RSL29449.1"/>
    </source>
</evidence>
<dbReference type="PANTHER" id="PTHR32332">
    <property type="entry name" value="2-NITROPROPANE DIOXYGENASE"/>
    <property type="match status" value="1"/>
</dbReference>
<evidence type="ECO:0000256" key="2">
    <source>
        <dbReference type="ARBA" id="ARBA00013457"/>
    </source>
</evidence>
<evidence type="ECO:0000313" key="7">
    <source>
        <dbReference type="Proteomes" id="UP000275076"/>
    </source>
</evidence>
<dbReference type="PANTHER" id="PTHR32332:SF20">
    <property type="entry name" value="2-NITROPROPANE DIOXYGENASE-LIKE PROTEIN"/>
    <property type="match status" value="1"/>
</dbReference>
<keyword evidence="7" id="KW-1185">Reference proteome</keyword>
<dbReference type="GO" id="GO:0018580">
    <property type="term" value="F:nitronate monooxygenase activity"/>
    <property type="evidence" value="ECO:0007669"/>
    <property type="project" value="InterPro"/>
</dbReference>
<dbReference type="Proteomes" id="UP000275076">
    <property type="component" value="Unassembled WGS sequence"/>
</dbReference>
<dbReference type="RefSeq" id="WP_125562495.1">
    <property type="nucleotide sequence ID" value="NZ_RBVX01000066.1"/>
</dbReference>
<evidence type="ECO:0000256" key="5">
    <source>
        <dbReference type="ARBA" id="ARBA00023002"/>
    </source>
</evidence>
<name>A0A3R9QFS0_9BACI</name>
<evidence type="ECO:0000256" key="3">
    <source>
        <dbReference type="ARBA" id="ARBA00022630"/>
    </source>
</evidence>
<dbReference type="EMBL" id="RBVX01000066">
    <property type="protein sequence ID" value="RSL29449.1"/>
    <property type="molecule type" value="Genomic_DNA"/>
</dbReference>